<protein>
    <submittedName>
        <fullName evidence="1">Uncharacterized protein</fullName>
    </submittedName>
</protein>
<evidence type="ECO:0000313" key="1">
    <source>
        <dbReference type="EMBL" id="GAI37028.1"/>
    </source>
</evidence>
<dbReference type="EMBL" id="BARV01028742">
    <property type="protein sequence ID" value="GAI37028.1"/>
    <property type="molecule type" value="Genomic_DNA"/>
</dbReference>
<name>X1N0F2_9ZZZZ</name>
<reference evidence="1" key="1">
    <citation type="journal article" date="2014" name="Front. Microbiol.">
        <title>High frequency of phylogenetically diverse reductive dehalogenase-homologous genes in deep subseafloor sedimentary metagenomes.</title>
        <authorList>
            <person name="Kawai M."/>
            <person name="Futagami T."/>
            <person name="Toyoda A."/>
            <person name="Takaki Y."/>
            <person name="Nishi S."/>
            <person name="Hori S."/>
            <person name="Arai W."/>
            <person name="Tsubouchi T."/>
            <person name="Morono Y."/>
            <person name="Uchiyama I."/>
            <person name="Ito T."/>
            <person name="Fujiyama A."/>
            <person name="Inagaki F."/>
            <person name="Takami H."/>
        </authorList>
    </citation>
    <scope>NUCLEOTIDE SEQUENCE</scope>
    <source>
        <strain evidence="1">Expedition CK06-06</strain>
    </source>
</reference>
<accession>X1N0F2</accession>
<sequence length="37" mass="3896">MVDIIKKGLLTAIGTASIAAEKADKILKDIKKKGLIS</sequence>
<feature type="non-terminal residue" evidence="1">
    <location>
        <position position="37"/>
    </location>
</feature>
<gene>
    <name evidence="1" type="ORF">S06H3_45949</name>
</gene>
<organism evidence="1">
    <name type="scientific">marine sediment metagenome</name>
    <dbReference type="NCBI Taxonomy" id="412755"/>
    <lineage>
        <taxon>unclassified sequences</taxon>
        <taxon>metagenomes</taxon>
        <taxon>ecological metagenomes</taxon>
    </lineage>
</organism>
<proteinExistence type="predicted"/>
<comment type="caution">
    <text evidence="1">The sequence shown here is derived from an EMBL/GenBank/DDBJ whole genome shotgun (WGS) entry which is preliminary data.</text>
</comment>
<dbReference type="AlphaFoldDB" id="X1N0F2"/>